<dbReference type="EMBL" id="JAAIIH010000009">
    <property type="protein sequence ID" value="NMN00681.1"/>
    <property type="molecule type" value="Genomic_DNA"/>
</dbReference>
<evidence type="ECO:0000313" key="2">
    <source>
        <dbReference type="Proteomes" id="UP000588277"/>
    </source>
</evidence>
<keyword evidence="2" id="KW-1185">Reference proteome</keyword>
<proteinExistence type="predicted"/>
<protein>
    <submittedName>
        <fullName evidence="1">CRISPR-associated protein</fullName>
    </submittedName>
</protein>
<name>A0A7Y0HXX8_9BIFI</name>
<gene>
    <name evidence="1" type="ORF">G1C96_1260</name>
</gene>
<accession>A0A7Y0HXX8</accession>
<organism evidence="1 2">
    <name type="scientific">Bifidobacterium moraviense</name>
    <dbReference type="NCBI Taxonomy" id="2675323"/>
    <lineage>
        <taxon>Bacteria</taxon>
        <taxon>Bacillati</taxon>
        <taxon>Actinomycetota</taxon>
        <taxon>Actinomycetes</taxon>
        <taxon>Bifidobacteriales</taxon>
        <taxon>Bifidobacteriaceae</taxon>
        <taxon>Bifidobacterium</taxon>
    </lineage>
</organism>
<evidence type="ECO:0000313" key="1">
    <source>
        <dbReference type="EMBL" id="NMN00681.1"/>
    </source>
</evidence>
<dbReference type="Proteomes" id="UP000588277">
    <property type="component" value="Unassembled WGS sequence"/>
</dbReference>
<comment type="caution">
    <text evidence="1">The sequence shown here is derived from an EMBL/GenBank/DDBJ whole genome shotgun (WGS) entry which is preliminary data.</text>
</comment>
<dbReference type="AlphaFoldDB" id="A0A7Y0HXX8"/>
<reference evidence="1 2" key="1">
    <citation type="submission" date="2020-02" db="EMBL/GenBank/DDBJ databases">
        <title>Characterization of phylogenetic diversity of novel bifidobacterial species isolated in Czech ZOOs.</title>
        <authorList>
            <person name="Lugli G.A."/>
            <person name="Vera N.B."/>
            <person name="Ventura M."/>
        </authorList>
    </citation>
    <scope>NUCLEOTIDE SEQUENCE [LARGE SCALE GENOMIC DNA]</scope>
    <source>
        <strain evidence="1 2">DSM 109958</strain>
    </source>
</reference>
<dbReference type="NCBIfam" id="TIGR02165">
    <property type="entry name" value="cas5_6_GSU0054"/>
    <property type="match status" value="1"/>
</dbReference>
<dbReference type="InterPro" id="IPR019089">
    <property type="entry name" value="Cas_GSU0054"/>
</dbReference>
<sequence>MPFAIAARFLMDTYQGADSAGVSETYPSAERLYKALVATAYGVFGFHAGQTDNESALTDDQINDALHWLESNPPDAIRLPYRIRRNVSSAIVFRKRGSVMKQSEKYETKSNKAAQFTAYVDGEQGELIWQWEHGPESSDTRATLAALAYEVPYLGEACSPVRLTVLSKPSDFPEGYPFDKDHTWTRVDADSMFTSTRPVQEFQAPDEGHLAELQAGYAAAYPKKLSDSSKKPPQWGTERIPMPNTLTVRTRYIAYAEPESDEPANRIVHPWNLGFFIPALMVGDDASQSDGVVDDWTPQPSSLVAWCVALHRLLVRTWGYGASPMLTGRYAMKSVERPANNVAIQVLTARERELVDESLRDQLPGFLLMLPHDMPQDEVNALADVCASLQGQRLYYGSGQGTLQLGQADTTVDVDAVWRPVQPGCRRLWVPYPMCVSETRPIPDPDGSHGKWTAAQGVALAIAHVWRDVIAGQLPDRRHEELKSSVRRNWQYWDQAECVLNGQNRVRVYGAHGTYRSQMSDYVHKTQPNTLITGLSAQIAFDEAWNVERTALAIGQSRHMGGGLLLPVDVPDQLFDEKGNLLWMR</sequence>
<dbReference type="RefSeq" id="WP_169275826.1">
    <property type="nucleotide sequence ID" value="NZ_JAAIIH010000009.1"/>
</dbReference>